<evidence type="ECO:0000313" key="2">
    <source>
        <dbReference type="EMBL" id="KWN24286.1"/>
    </source>
</evidence>
<dbReference type="GO" id="GO:0044010">
    <property type="term" value="P:single-species biofilm formation"/>
    <property type="evidence" value="ECO:0007669"/>
    <property type="project" value="TreeGrafter"/>
</dbReference>
<dbReference type="AlphaFoldDB" id="A0A105DYI9"/>
<feature type="domain" description="Glycosyltransferase 2-like" evidence="1">
    <location>
        <begin position="313"/>
        <end position="490"/>
    </location>
</feature>
<dbReference type="InterPro" id="IPR001173">
    <property type="entry name" value="Glyco_trans_2-like"/>
</dbReference>
<comment type="caution">
    <text evidence="2">The sequence shown here is derived from an EMBL/GenBank/DDBJ whole genome shotgun (WGS) entry which is preliminary data.</text>
</comment>
<dbReference type="Gene3D" id="3.90.550.10">
    <property type="entry name" value="Spore Coat Polysaccharide Biosynthesis Protein SpsA, Chain A"/>
    <property type="match status" value="2"/>
</dbReference>
<evidence type="ECO:0000313" key="3">
    <source>
        <dbReference type="Proteomes" id="UP000068016"/>
    </source>
</evidence>
<dbReference type="CDD" id="cd04186">
    <property type="entry name" value="GT_2_like_c"/>
    <property type="match status" value="1"/>
</dbReference>
<dbReference type="InterPro" id="IPR050834">
    <property type="entry name" value="Glycosyltransf_2"/>
</dbReference>
<reference evidence="2 3" key="1">
    <citation type="submission" date="2015-11" db="EMBL/GenBank/DDBJ databases">
        <title>Expanding the genomic diversity of Burkholderia species for the development of highly accurate diagnostics.</title>
        <authorList>
            <person name="Sahl J."/>
            <person name="Keim P."/>
            <person name="Wagner D."/>
        </authorList>
    </citation>
    <scope>NUCLEOTIDE SEQUENCE [LARGE SCALE GENOMIC DNA]</scope>
    <source>
        <strain evidence="2 3">MSMB793WGS</strain>
    </source>
</reference>
<evidence type="ECO:0000259" key="1">
    <source>
        <dbReference type="Pfam" id="PF00535"/>
    </source>
</evidence>
<dbReference type="Proteomes" id="UP000068016">
    <property type="component" value="Unassembled WGS sequence"/>
</dbReference>
<dbReference type="PANTHER" id="PTHR43685:SF2">
    <property type="entry name" value="GLYCOSYLTRANSFERASE 2-LIKE DOMAIN-CONTAINING PROTEIN"/>
    <property type="match status" value="1"/>
</dbReference>
<sequence>MDRAKTILRDAVVGKYDRDAYQTWVAEHDTLTKADLARYTSLGDALPVKPLISILMPVYNSRPKYLRKALDSVRAQTYRNWELCIADDASTNPEVRAVLEEYAGKDDRIRVVFREKNGHISAASNSALEIVRGEFVALMDHDDAMPAHALYMIASEINAHPDADLIYTDEDKVDENDRRHDPHFKTDWNRELFYSQNFVAHLGVYRTSIARAIGGFRVGFEGSQDYDFVLRFLPHTQENRIRHIPRVLYHWRIFPGVTSFSTDNPDKSVSTARRALIEYFREVEPTSEVQPIERFPGWWRIKRMLPEKPPRVSLIVPTRDRLDVLRVAVNGFLHETDYPDFEVIIVDNDSERPETLEYFSEISRDPRVRILRVSGPFNFSELNNRAVEISTGSILGFMNNDIQVIHSDWLAEMVSQISQRNVGAVGAKLIYANEHIQHAGVVLGIYGVAAHGHRHFPRDTVGYFGRPMLVQNVSAVTAACMLVRREAFDRAGGYDEVNLTVGYNDVDLCLKIREAGYDIVYTPFAELYHLESVSRGENLSAAQIERDAKERAYMRSRWSQVIDHDPFYNPNLTVTSEDYSLAFPPRTDNGCDGGRE</sequence>
<organism evidence="2 3">
    <name type="scientific">Burkholderia territorii</name>
    <dbReference type="NCBI Taxonomy" id="1503055"/>
    <lineage>
        <taxon>Bacteria</taxon>
        <taxon>Pseudomonadati</taxon>
        <taxon>Pseudomonadota</taxon>
        <taxon>Betaproteobacteria</taxon>
        <taxon>Burkholderiales</taxon>
        <taxon>Burkholderiaceae</taxon>
        <taxon>Burkholderia</taxon>
        <taxon>Burkholderia cepacia complex</taxon>
    </lineage>
</organism>
<dbReference type="Pfam" id="PF00535">
    <property type="entry name" value="Glycos_transf_2"/>
    <property type="match status" value="2"/>
</dbReference>
<dbReference type="SUPFAM" id="SSF53448">
    <property type="entry name" value="Nucleotide-diphospho-sugar transferases"/>
    <property type="match status" value="2"/>
</dbReference>
<dbReference type="PANTHER" id="PTHR43685">
    <property type="entry name" value="GLYCOSYLTRANSFERASE"/>
    <property type="match status" value="1"/>
</dbReference>
<dbReference type="InterPro" id="IPR029044">
    <property type="entry name" value="Nucleotide-diphossugar_trans"/>
</dbReference>
<gene>
    <name evidence="2" type="ORF">WT83_01825</name>
</gene>
<name>A0A105DYI9_9BURK</name>
<protein>
    <recommendedName>
        <fullName evidence="1">Glycosyltransferase 2-like domain-containing protein</fullName>
    </recommendedName>
</protein>
<feature type="domain" description="Glycosyltransferase 2-like" evidence="1">
    <location>
        <begin position="53"/>
        <end position="201"/>
    </location>
</feature>
<proteinExistence type="predicted"/>
<dbReference type="EMBL" id="LPLZ01000006">
    <property type="protein sequence ID" value="KWN24286.1"/>
    <property type="molecule type" value="Genomic_DNA"/>
</dbReference>
<accession>A0A105DYI9</accession>
<dbReference type="CDD" id="cd04184">
    <property type="entry name" value="GT2_RfbC_Mx_like"/>
    <property type="match status" value="1"/>
</dbReference>